<dbReference type="EMBL" id="JAAMPC010001598">
    <property type="protein sequence ID" value="KAG2239503.1"/>
    <property type="molecule type" value="Genomic_DNA"/>
</dbReference>
<evidence type="ECO:0000313" key="3">
    <source>
        <dbReference type="Proteomes" id="UP000886595"/>
    </source>
</evidence>
<feature type="region of interest" description="Disordered" evidence="1">
    <location>
        <begin position="1"/>
        <end position="21"/>
    </location>
</feature>
<protein>
    <submittedName>
        <fullName evidence="2">Uncharacterized protein</fullName>
    </submittedName>
</protein>
<feature type="non-terminal residue" evidence="2">
    <location>
        <position position="112"/>
    </location>
</feature>
<dbReference type="Proteomes" id="UP000886595">
    <property type="component" value="Unassembled WGS sequence"/>
</dbReference>
<gene>
    <name evidence="2" type="ORF">Bca52824_091689</name>
</gene>
<evidence type="ECO:0000313" key="2">
    <source>
        <dbReference type="EMBL" id="KAG2239503.1"/>
    </source>
</evidence>
<feature type="non-terminal residue" evidence="2">
    <location>
        <position position="1"/>
    </location>
</feature>
<dbReference type="AlphaFoldDB" id="A0A8X7NWN4"/>
<proteinExistence type="predicted"/>
<organism evidence="2 3">
    <name type="scientific">Brassica carinata</name>
    <name type="common">Ethiopian mustard</name>
    <name type="synonym">Abyssinian cabbage</name>
    <dbReference type="NCBI Taxonomy" id="52824"/>
    <lineage>
        <taxon>Eukaryota</taxon>
        <taxon>Viridiplantae</taxon>
        <taxon>Streptophyta</taxon>
        <taxon>Embryophyta</taxon>
        <taxon>Tracheophyta</taxon>
        <taxon>Spermatophyta</taxon>
        <taxon>Magnoliopsida</taxon>
        <taxon>eudicotyledons</taxon>
        <taxon>Gunneridae</taxon>
        <taxon>Pentapetalae</taxon>
        <taxon>rosids</taxon>
        <taxon>malvids</taxon>
        <taxon>Brassicales</taxon>
        <taxon>Brassicaceae</taxon>
        <taxon>Brassiceae</taxon>
        <taxon>Brassica</taxon>
    </lineage>
</organism>
<reference evidence="2 3" key="1">
    <citation type="submission" date="2020-02" db="EMBL/GenBank/DDBJ databases">
        <authorList>
            <person name="Ma Q."/>
            <person name="Huang Y."/>
            <person name="Song X."/>
            <person name="Pei D."/>
        </authorList>
    </citation>
    <scope>NUCLEOTIDE SEQUENCE [LARGE SCALE GENOMIC DNA]</scope>
    <source>
        <strain evidence="2">Sxm20200214</strain>
        <tissue evidence="2">Leaf</tissue>
    </source>
</reference>
<comment type="caution">
    <text evidence="2">The sequence shown here is derived from an EMBL/GenBank/DDBJ whole genome shotgun (WGS) entry which is preliminary data.</text>
</comment>
<name>A0A8X7NWN4_BRACI</name>
<keyword evidence="3" id="KW-1185">Reference proteome</keyword>
<evidence type="ECO:0000256" key="1">
    <source>
        <dbReference type="SAM" id="MobiDB-lite"/>
    </source>
</evidence>
<sequence length="112" mass="12555">PVTTVPELKVAEPESAAPIQEDQAKVSSLDQLIVFDHGMNFQKTFLGTFLISPFVWNKTREVELSRHELGMKHVVFEPGGELWHHRNNTIMIEKKSAATTIVFGDLLPSGDK</sequence>
<accession>A0A8X7NWN4</accession>